<dbReference type="EMBL" id="LAZR01023574">
    <property type="protein sequence ID" value="KKL78056.1"/>
    <property type="molecule type" value="Genomic_DNA"/>
</dbReference>
<feature type="non-terminal residue" evidence="1">
    <location>
        <position position="57"/>
    </location>
</feature>
<organism evidence="1">
    <name type="scientific">marine sediment metagenome</name>
    <dbReference type="NCBI Taxonomy" id="412755"/>
    <lineage>
        <taxon>unclassified sequences</taxon>
        <taxon>metagenomes</taxon>
        <taxon>ecological metagenomes</taxon>
    </lineage>
</organism>
<dbReference type="AlphaFoldDB" id="A0A0F9FHV2"/>
<reference evidence="1" key="1">
    <citation type="journal article" date="2015" name="Nature">
        <title>Complex archaea that bridge the gap between prokaryotes and eukaryotes.</title>
        <authorList>
            <person name="Spang A."/>
            <person name="Saw J.H."/>
            <person name="Jorgensen S.L."/>
            <person name="Zaremba-Niedzwiedzka K."/>
            <person name="Martijn J."/>
            <person name="Lind A.E."/>
            <person name="van Eijk R."/>
            <person name="Schleper C."/>
            <person name="Guy L."/>
            <person name="Ettema T.J."/>
        </authorList>
    </citation>
    <scope>NUCLEOTIDE SEQUENCE</scope>
</reference>
<protein>
    <submittedName>
        <fullName evidence="1">Uncharacterized protein</fullName>
    </submittedName>
</protein>
<name>A0A0F9FHV2_9ZZZZ</name>
<sequence>MEKKVTMNIVLGFPMQDQQSGLYVKEGFEELGHTIVAINDPRIAPGADQILEMVDTH</sequence>
<gene>
    <name evidence="1" type="ORF">LCGC14_2028700</name>
</gene>
<evidence type="ECO:0000313" key="1">
    <source>
        <dbReference type="EMBL" id="KKL78056.1"/>
    </source>
</evidence>
<comment type="caution">
    <text evidence="1">The sequence shown here is derived from an EMBL/GenBank/DDBJ whole genome shotgun (WGS) entry which is preliminary data.</text>
</comment>
<accession>A0A0F9FHV2</accession>
<proteinExistence type="predicted"/>